<evidence type="ECO:0000256" key="1">
    <source>
        <dbReference type="SAM" id="MobiDB-lite"/>
    </source>
</evidence>
<dbReference type="RefSeq" id="XP_024673767.1">
    <property type="nucleotide sequence ID" value="XM_024816184.1"/>
</dbReference>
<accession>A0A2I2FGJ8</accession>
<gene>
    <name evidence="2" type="ORF">BDW47DRAFT_124090</name>
</gene>
<evidence type="ECO:0000313" key="2">
    <source>
        <dbReference type="EMBL" id="PLB39755.1"/>
    </source>
</evidence>
<protein>
    <submittedName>
        <fullName evidence="2">Uncharacterized protein</fullName>
    </submittedName>
</protein>
<dbReference type="OrthoDB" id="4487527at2759"/>
<name>A0A2I2FGJ8_ASPCN</name>
<reference evidence="2 3" key="1">
    <citation type="submission" date="2017-12" db="EMBL/GenBank/DDBJ databases">
        <authorList>
            <consortium name="DOE Joint Genome Institute"/>
            <person name="Haridas S."/>
            <person name="Kjaerbolling I."/>
            <person name="Vesth T.C."/>
            <person name="Frisvad J.C."/>
            <person name="Nybo J.L."/>
            <person name="Theobald S."/>
            <person name="Kuo A."/>
            <person name="Bowyer P."/>
            <person name="Matsuda Y."/>
            <person name="Mondo S."/>
            <person name="Lyhne E.K."/>
            <person name="Kogle M.E."/>
            <person name="Clum A."/>
            <person name="Lipzen A."/>
            <person name="Salamov A."/>
            <person name="Ngan C.Y."/>
            <person name="Daum C."/>
            <person name="Chiniquy J."/>
            <person name="Barry K."/>
            <person name="LaButti K."/>
            <person name="Simmons B.A."/>
            <person name="Magnuson J.K."/>
            <person name="Mortensen U.H."/>
            <person name="Larsen T.O."/>
            <person name="Grigoriev I.V."/>
            <person name="Baker S.E."/>
            <person name="Andersen M.R."/>
            <person name="Nordberg H.P."/>
            <person name="Cantor M.N."/>
            <person name="Hua S.X."/>
        </authorList>
    </citation>
    <scope>NUCLEOTIDE SEQUENCE [LARGE SCALE GENOMIC DNA]</scope>
    <source>
        <strain evidence="2 3">CBS 102.13</strain>
    </source>
</reference>
<feature type="region of interest" description="Disordered" evidence="1">
    <location>
        <begin position="39"/>
        <end position="58"/>
    </location>
</feature>
<feature type="compositionally biased region" description="Polar residues" evidence="1">
    <location>
        <begin position="49"/>
        <end position="58"/>
    </location>
</feature>
<dbReference type="EMBL" id="KZ559127">
    <property type="protein sequence ID" value="PLB39755.1"/>
    <property type="molecule type" value="Genomic_DNA"/>
</dbReference>
<dbReference type="GeneID" id="36523344"/>
<proteinExistence type="predicted"/>
<organism evidence="2 3">
    <name type="scientific">Aspergillus candidus</name>
    <dbReference type="NCBI Taxonomy" id="41067"/>
    <lineage>
        <taxon>Eukaryota</taxon>
        <taxon>Fungi</taxon>
        <taxon>Dikarya</taxon>
        <taxon>Ascomycota</taxon>
        <taxon>Pezizomycotina</taxon>
        <taxon>Eurotiomycetes</taxon>
        <taxon>Eurotiomycetidae</taxon>
        <taxon>Eurotiales</taxon>
        <taxon>Aspergillaceae</taxon>
        <taxon>Aspergillus</taxon>
        <taxon>Aspergillus subgen. Circumdati</taxon>
    </lineage>
</organism>
<sequence>MDKTDSTKQPNGTVSASDLAQYQARWEQIHNDTIRQIQQAREKERMVNGQAQKSNLSG</sequence>
<keyword evidence="3" id="KW-1185">Reference proteome</keyword>
<dbReference type="AlphaFoldDB" id="A0A2I2FGJ8"/>
<evidence type="ECO:0000313" key="3">
    <source>
        <dbReference type="Proteomes" id="UP000234585"/>
    </source>
</evidence>
<dbReference type="Proteomes" id="UP000234585">
    <property type="component" value="Unassembled WGS sequence"/>
</dbReference>